<accession>A0A517SJQ0</accession>
<evidence type="ECO:0000256" key="8">
    <source>
        <dbReference type="ARBA" id="ARBA00022691"/>
    </source>
</evidence>
<protein>
    <recommendedName>
        <fullName evidence="6">L-lysine 2,3-aminomutase</fullName>
        <ecNumber evidence="5">5.4.3.2</ecNumber>
    </recommendedName>
</protein>
<dbReference type="CDD" id="cd01335">
    <property type="entry name" value="Radical_SAM"/>
    <property type="match status" value="1"/>
</dbReference>
<dbReference type="Pfam" id="PF04055">
    <property type="entry name" value="Radical_SAM"/>
    <property type="match status" value="1"/>
</dbReference>
<dbReference type="NCBIfam" id="TIGR00238">
    <property type="entry name" value="KamA family radical SAM protein"/>
    <property type="match status" value="1"/>
</dbReference>
<keyword evidence="12" id="KW-0411">Iron-sulfur</keyword>
<evidence type="ECO:0000256" key="11">
    <source>
        <dbReference type="ARBA" id="ARBA00023004"/>
    </source>
</evidence>
<dbReference type="InterPro" id="IPR003739">
    <property type="entry name" value="Lys_aminomutase/Glu_NH3_mut"/>
</dbReference>
<dbReference type="Pfam" id="PF12544">
    <property type="entry name" value="LAM_C"/>
    <property type="match status" value="1"/>
</dbReference>
<feature type="region of interest" description="Disordered" evidence="15">
    <location>
        <begin position="16"/>
        <end position="58"/>
    </location>
</feature>
<feature type="compositionally biased region" description="Polar residues" evidence="15">
    <location>
        <begin position="43"/>
        <end position="57"/>
    </location>
</feature>
<dbReference type="GO" id="GO:0051539">
    <property type="term" value="F:4 iron, 4 sulfur cluster binding"/>
    <property type="evidence" value="ECO:0007669"/>
    <property type="project" value="UniProtKB-KW"/>
</dbReference>
<comment type="similarity">
    <text evidence="4">Belongs to the radical SAM superfamily. KamA family.</text>
</comment>
<dbReference type="GO" id="GO:0050066">
    <property type="term" value="F:L-lysine 2,3-aminomutase activity"/>
    <property type="evidence" value="ECO:0007669"/>
    <property type="project" value="UniProtKB-EC"/>
</dbReference>
<evidence type="ECO:0000259" key="16">
    <source>
        <dbReference type="PROSITE" id="PS51918"/>
    </source>
</evidence>
<keyword evidence="13 17" id="KW-0413">Isomerase</keyword>
<dbReference type="SFLD" id="SFLDS00029">
    <property type="entry name" value="Radical_SAM"/>
    <property type="match status" value="1"/>
</dbReference>
<evidence type="ECO:0000256" key="1">
    <source>
        <dbReference type="ARBA" id="ARBA00000911"/>
    </source>
</evidence>
<dbReference type="Proteomes" id="UP000315700">
    <property type="component" value="Chromosome"/>
</dbReference>
<feature type="modified residue" description="N6-(pyridoxal phosphate)lysine" evidence="14">
    <location>
        <position position="503"/>
    </location>
</feature>
<comment type="catalytic activity">
    <reaction evidence="1">
        <text>L-lysine = (3S)-3,6-diaminohexanoate</text>
        <dbReference type="Rhea" id="RHEA:19177"/>
        <dbReference type="ChEBI" id="CHEBI:32551"/>
        <dbReference type="ChEBI" id="CHEBI:57434"/>
        <dbReference type="EC" id="5.4.3.2"/>
    </reaction>
</comment>
<dbReference type="PANTHER" id="PTHR30538">
    <property type="entry name" value="LYSINE 2,3-AMINOMUTASE-RELATED"/>
    <property type="match status" value="1"/>
</dbReference>
<dbReference type="InterPro" id="IPR025895">
    <property type="entry name" value="LAM_C_dom"/>
</dbReference>
<evidence type="ECO:0000256" key="3">
    <source>
        <dbReference type="ARBA" id="ARBA00001966"/>
    </source>
</evidence>
<keyword evidence="9" id="KW-0479">Metal-binding</keyword>
<evidence type="ECO:0000256" key="13">
    <source>
        <dbReference type="ARBA" id="ARBA00023235"/>
    </source>
</evidence>
<keyword evidence="11" id="KW-0408">Iron</keyword>
<dbReference type="InterPro" id="IPR022459">
    <property type="entry name" value="Lysine_aminomutase"/>
</dbReference>
<keyword evidence="10 14" id="KW-0663">Pyridoxal phosphate</keyword>
<dbReference type="Gene3D" id="6.20.120.40">
    <property type="match status" value="1"/>
</dbReference>
<evidence type="ECO:0000256" key="14">
    <source>
        <dbReference type="PIRSR" id="PIRSR603739-50"/>
    </source>
</evidence>
<evidence type="ECO:0000256" key="6">
    <source>
        <dbReference type="ARBA" id="ARBA00022363"/>
    </source>
</evidence>
<evidence type="ECO:0000313" key="18">
    <source>
        <dbReference type="Proteomes" id="UP000315700"/>
    </source>
</evidence>
<dbReference type="Gene3D" id="6.10.140.1170">
    <property type="match status" value="1"/>
</dbReference>
<sequence>MGASLGSACQNFSVVGQGQTADATEEPPGRQPGSPLLPVLETSCGSSAEHSCQSGSDSPIVVDLDAPLATSIARARKTAPTRRKGRTSVAESPAAHKVASYVMPGAMLAPPSADEPAGSTKILRFDQPHGATPAVPEPPVAPEPAPLSAEPPFYIVTPNRRPQNPKSRAFRKKFFPQATDKEWNDWRWQSRHRIKTLEQMERMLTLSTDERTALIEGGQMLPVGITPYYMSLLDTENPEQPLRRTVVPSAKEFLRTKGEADDPLGEDGHSPVPGLVHRYPDRVLLLALDFCSTYCRYCTRSRVVGHGELMANEKRLELAFDYLRKTPQVRDVLISGGDPLSLSEDKLDWILGKLRAIPHIEFIRIGTKMPAVLPQRITPQLTRVLRKYHPLWMSIHFLHPDECTPEAARACARLADAGIPLGAQTVLLKGVNDSVPVMKELVHKLLLMRVRPYYLYQCDPISGSAHFRTSIDKGLEIIEGLRGHTTGYGVPNYVVDAPGGGGKIPLQPNYYVGRDGDEVLLRNFEGKTYRYPDPVEV</sequence>
<keyword evidence="8" id="KW-0949">S-adenosyl-L-methionine</keyword>
<dbReference type="SUPFAM" id="SSF102114">
    <property type="entry name" value="Radical SAM enzymes"/>
    <property type="match status" value="1"/>
</dbReference>
<dbReference type="InterPro" id="IPR058240">
    <property type="entry name" value="rSAM_sf"/>
</dbReference>
<evidence type="ECO:0000256" key="7">
    <source>
        <dbReference type="ARBA" id="ARBA00022485"/>
    </source>
</evidence>
<dbReference type="AlphaFoldDB" id="A0A517SJQ0"/>
<dbReference type="InterPro" id="IPR007197">
    <property type="entry name" value="rSAM"/>
</dbReference>
<evidence type="ECO:0000256" key="10">
    <source>
        <dbReference type="ARBA" id="ARBA00022898"/>
    </source>
</evidence>
<dbReference type="PROSITE" id="PS51918">
    <property type="entry name" value="RADICAL_SAM"/>
    <property type="match status" value="1"/>
</dbReference>
<evidence type="ECO:0000256" key="9">
    <source>
        <dbReference type="ARBA" id="ARBA00022723"/>
    </source>
</evidence>
<evidence type="ECO:0000256" key="4">
    <source>
        <dbReference type="ARBA" id="ARBA00008703"/>
    </source>
</evidence>
<dbReference type="InterPro" id="IPR013785">
    <property type="entry name" value="Aldolase_TIM"/>
</dbReference>
<comment type="cofactor">
    <cofactor evidence="2 14">
        <name>pyridoxal 5'-phosphate</name>
        <dbReference type="ChEBI" id="CHEBI:597326"/>
    </cofactor>
</comment>
<evidence type="ECO:0000256" key="12">
    <source>
        <dbReference type="ARBA" id="ARBA00023014"/>
    </source>
</evidence>
<gene>
    <name evidence="17" type="primary">kamA</name>
    <name evidence="17" type="ORF">Pan44_44070</name>
</gene>
<evidence type="ECO:0000256" key="2">
    <source>
        <dbReference type="ARBA" id="ARBA00001933"/>
    </source>
</evidence>
<dbReference type="SFLD" id="SFLDG01070">
    <property type="entry name" value="PLP-dependent"/>
    <property type="match status" value="1"/>
</dbReference>
<proteinExistence type="inferred from homology"/>
<comment type="cofactor">
    <cofactor evidence="3">
        <name>[4Fe-4S] cluster</name>
        <dbReference type="ChEBI" id="CHEBI:49883"/>
    </cofactor>
</comment>
<dbReference type="InParanoid" id="A0A517SJQ0"/>
<evidence type="ECO:0000256" key="15">
    <source>
        <dbReference type="SAM" id="MobiDB-lite"/>
    </source>
</evidence>
<dbReference type="PANTHER" id="PTHR30538:SF1">
    <property type="entry name" value="L-LYSINE 2,3-AMINOMUTASE"/>
    <property type="match status" value="1"/>
</dbReference>
<keyword evidence="18" id="KW-1185">Reference proteome</keyword>
<feature type="domain" description="Radical SAM core" evidence="16">
    <location>
        <begin position="277"/>
        <end position="491"/>
    </location>
</feature>
<evidence type="ECO:0000256" key="5">
    <source>
        <dbReference type="ARBA" id="ARBA00012144"/>
    </source>
</evidence>
<reference evidence="17 18" key="1">
    <citation type="submission" date="2019-02" db="EMBL/GenBank/DDBJ databases">
        <title>Deep-cultivation of Planctomycetes and their phenomic and genomic characterization uncovers novel biology.</title>
        <authorList>
            <person name="Wiegand S."/>
            <person name="Jogler M."/>
            <person name="Boedeker C."/>
            <person name="Pinto D."/>
            <person name="Vollmers J."/>
            <person name="Rivas-Marin E."/>
            <person name="Kohn T."/>
            <person name="Peeters S.H."/>
            <person name="Heuer A."/>
            <person name="Rast P."/>
            <person name="Oberbeckmann S."/>
            <person name="Bunk B."/>
            <person name="Jeske O."/>
            <person name="Meyerdierks A."/>
            <person name="Storesund J.E."/>
            <person name="Kallscheuer N."/>
            <person name="Luecker S."/>
            <person name="Lage O.M."/>
            <person name="Pohl T."/>
            <person name="Merkel B.J."/>
            <person name="Hornburger P."/>
            <person name="Mueller R.-W."/>
            <person name="Bruemmer F."/>
            <person name="Labrenz M."/>
            <person name="Spormann A.M."/>
            <person name="Op den Camp H."/>
            <person name="Overmann J."/>
            <person name="Amann R."/>
            <person name="Jetten M.S.M."/>
            <person name="Mascher T."/>
            <person name="Medema M.H."/>
            <person name="Devos D.P."/>
            <person name="Kaster A.-K."/>
            <person name="Ovreas L."/>
            <person name="Rohde M."/>
            <person name="Galperin M.Y."/>
            <person name="Jogler C."/>
        </authorList>
    </citation>
    <scope>NUCLEOTIDE SEQUENCE [LARGE SCALE GENOMIC DNA]</scope>
    <source>
        <strain evidence="17 18">Pan44</strain>
    </source>
</reference>
<organism evidence="17 18">
    <name type="scientific">Caulifigura coniformis</name>
    <dbReference type="NCBI Taxonomy" id="2527983"/>
    <lineage>
        <taxon>Bacteria</taxon>
        <taxon>Pseudomonadati</taxon>
        <taxon>Planctomycetota</taxon>
        <taxon>Planctomycetia</taxon>
        <taxon>Planctomycetales</taxon>
        <taxon>Planctomycetaceae</taxon>
        <taxon>Caulifigura</taxon>
    </lineage>
</organism>
<feature type="compositionally biased region" description="Pro residues" evidence="15">
    <location>
        <begin position="135"/>
        <end position="145"/>
    </location>
</feature>
<feature type="region of interest" description="Disordered" evidence="15">
    <location>
        <begin position="127"/>
        <end position="149"/>
    </location>
</feature>
<dbReference type="Gene3D" id="3.20.20.70">
    <property type="entry name" value="Aldolase class I"/>
    <property type="match status" value="1"/>
</dbReference>
<dbReference type="GO" id="GO:0046872">
    <property type="term" value="F:metal ion binding"/>
    <property type="evidence" value="ECO:0007669"/>
    <property type="project" value="UniProtKB-KW"/>
</dbReference>
<dbReference type="EMBL" id="CP036271">
    <property type="protein sequence ID" value="QDT56354.1"/>
    <property type="molecule type" value="Genomic_DNA"/>
</dbReference>
<dbReference type="EC" id="5.4.3.2" evidence="5"/>
<evidence type="ECO:0000313" key="17">
    <source>
        <dbReference type="EMBL" id="QDT56354.1"/>
    </source>
</evidence>
<keyword evidence="7" id="KW-0004">4Fe-4S</keyword>
<name>A0A517SJQ0_9PLAN</name>
<dbReference type="KEGG" id="ccos:Pan44_44070"/>
<dbReference type="SFLD" id="SFLDF00283">
    <property type="entry name" value="L-lysine_2_3-aminomutase_(LAM"/>
    <property type="match status" value="1"/>
</dbReference>